<gene>
    <name evidence="12" type="ORF">LTLLF_142260</name>
</gene>
<evidence type="ECO:0000256" key="3">
    <source>
        <dbReference type="ARBA" id="ARBA00010617"/>
    </source>
</evidence>
<dbReference type="InterPro" id="IPR001128">
    <property type="entry name" value="Cyt_P450"/>
</dbReference>
<dbReference type="GO" id="GO:0005506">
    <property type="term" value="F:iron ion binding"/>
    <property type="evidence" value="ECO:0007669"/>
    <property type="project" value="InterPro"/>
</dbReference>
<dbReference type="GO" id="GO:0020037">
    <property type="term" value="F:heme binding"/>
    <property type="evidence" value="ECO:0007669"/>
    <property type="project" value="InterPro"/>
</dbReference>
<organism evidence="12 13">
    <name type="scientific">Microtus ochrogaster</name>
    <name type="common">Prairie vole</name>
    <dbReference type="NCBI Taxonomy" id="79684"/>
    <lineage>
        <taxon>Eukaryota</taxon>
        <taxon>Metazoa</taxon>
        <taxon>Chordata</taxon>
        <taxon>Craniata</taxon>
        <taxon>Vertebrata</taxon>
        <taxon>Euteleostomi</taxon>
        <taxon>Mammalia</taxon>
        <taxon>Eutheria</taxon>
        <taxon>Euarchontoglires</taxon>
        <taxon>Glires</taxon>
        <taxon>Rodentia</taxon>
        <taxon>Myomorpha</taxon>
        <taxon>Muroidea</taxon>
        <taxon>Cricetidae</taxon>
        <taxon>Arvicolinae</taxon>
        <taxon>Microtus</taxon>
    </lineage>
</organism>
<dbReference type="GO" id="GO:0016712">
    <property type="term" value="F:oxidoreductase activity, acting on paired donors, with incorporation or reduction of molecular oxygen, reduced flavin or flavoprotein as one donor, and incorporation of one atom of oxygen"/>
    <property type="evidence" value="ECO:0007669"/>
    <property type="project" value="TreeGrafter"/>
</dbReference>
<keyword evidence="6" id="KW-0256">Endoplasmic reticulum</keyword>
<dbReference type="GO" id="GO:0009804">
    <property type="term" value="P:coumarin metabolic process"/>
    <property type="evidence" value="ECO:0007669"/>
    <property type="project" value="TreeGrafter"/>
</dbReference>
<keyword evidence="7" id="KW-0492">Microsome</keyword>
<name>A0A8J6KXN6_MICOH</name>
<evidence type="ECO:0000256" key="6">
    <source>
        <dbReference type="ARBA" id="ARBA00022824"/>
    </source>
</evidence>
<dbReference type="SUPFAM" id="SSF48264">
    <property type="entry name" value="Cytochrome P450"/>
    <property type="match status" value="1"/>
</dbReference>
<dbReference type="Proteomes" id="UP000710432">
    <property type="component" value="Unassembled WGS sequence"/>
</dbReference>
<dbReference type="Gene3D" id="1.10.630.10">
    <property type="entry name" value="Cytochrome P450"/>
    <property type="match status" value="1"/>
</dbReference>
<dbReference type="AlphaFoldDB" id="A0A8J6KXN6"/>
<protein>
    <submittedName>
        <fullName evidence="12">Cytochrome P450 2A8</fullName>
    </submittedName>
</protein>
<evidence type="ECO:0000256" key="1">
    <source>
        <dbReference type="ARBA" id="ARBA00001971"/>
    </source>
</evidence>
<dbReference type="InterPro" id="IPR002401">
    <property type="entry name" value="Cyt_P450_E_grp-I"/>
</dbReference>
<dbReference type="InterPro" id="IPR050182">
    <property type="entry name" value="Cytochrome_P450_fam2"/>
</dbReference>
<dbReference type="GO" id="GO:0008392">
    <property type="term" value="F:arachidonate epoxygenase activity"/>
    <property type="evidence" value="ECO:0007669"/>
    <property type="project" value="TreeGrafter"/>
</dbReference>
<keyword evidence="8" id="KW-0560">Oxidoreductase</keyword>
<dbReference type="GO" id="GO:0005737">
    <property type="term" value="C:cytoplasm"/>
    <property type="evidence" value="ECO:0007669"/>
    <property type="project" value="TreeGrafter"/>
</dbReference>
<evidence type="ECO:0000256" key="8">
    <source>
        <dbReference type="ARBA" id="ARBA00023002"/>
    </source>
</evidence>
<keyword evidence="4" id="KW-0349">Heme</keyword>
<proteinExistence type="inferred from homology"/>
<evidence type="ECO:0000313" key="12">
    <source>
        <dbReference type="EMBL" id="KAH0512964.1"/>
    </source>
</evidence>
<keyword evidence="5" id="KW-0479">Metal-binding</keyword>
<comment type="subcellular location">
    <subcellularLocation>
        <location evidence="2">Microsome membrane</location>
    </subcellularLocation>
</comment>
<keyword evidence="11" id="KW-0472">Membrane</keyword>
<keyword evidence="10" id="KW-0503">Monooxygenase</keyword>
<evidence type="ECO:0000313" key="13">
    <source>
        <dbReference type="Proteomes" id="UP000710432"/>
    </source>
</evidence>
<comment type="cofactor">
    <cofactor evidence="1">
        <name>heme</name>
        <dbReference type="ChEBI" id="CHEBI:30413"/>
    </cofactor>
</comment>
<dbReference type="Pfam" id="PF00067">
    <property type="entry name" value="p450"/>
    <property type="match status" value="1"/>
</dbReference>
<dbReference type="EMBL" id="JAATJU010021689">
    <property type="protein sequence ID" value="KAH0512964.1"/>
    <property type="molecule type" value="Genomic_DNA"/>
</dbReference>
<evidence type="ECO:0000256" key="7">
    <source>
        <dbReference type="ARBA" id="ARBA00022848"/>
    </source>
</evidence>
<comment type="similarity">
    <text evidence="3">Belongs to the cytochrome P450 family.</text>
</comment>
<reference evidence="12" key="1">
    <citation type="submission" date="2020-03" db="EMBL/GenBank/DDBJ databases">
        <title>Studies in the Genomics of Life Span.</title>
        <authorList>
            <person name="Glass D."/>
        </authorList>
    </citation>
    <scope>NUCLEOTIDE SEQUENCE</scope>
    <source>
        <strain evidence="12">LTLLF</strain>
        <tissue evidence="12">Muscle</tissue>
    </source>
</reference>
<comment type="caution">
    <text evidence="12">The sequence shown here is derived from an EMBL/GenBank/DDBJ whole genome shotgun (WGS) entry which is preliminary data.</text>
</comment>
<evidence type="ECO:0000256" key="5">
    <source>
        <dbReference type="ARBA" id="ARBA00022723"/>
    </source>
</evidence>
<evidence type="ECO:0000256" key="2">
    <source>
        <dbReference type="ARBA" id="ARBA00004524"/>
    </source>
</evidence>
<dbReference type="PANTHER" id="PTHR24300">
    <property type="entry name" value="CYTOCHROME P450 508A4-RELATED"/>
    <property type="match status" value="1"/>
</dbReference>
<evidence type="ECO:0000256" key="11">
    <source>
        <dbReference type="ARBA" id="ARBA00023136"/>
    </source>
</evidence>
<dbReference type="GO" id="GO:0019373">
    <property type="term" value="P:epoxygenase P450 pathway"/>
    <property type="evidence" value="ECO:0007669"/>
    <property type="project" value="TreeGrafter"/>
</dbReference>
<accession>A0A8J6KXN6</accession>
<sequence>MGSSKRDLSNSSHHSPRIREHHGPEFTIHLGPCPAVVLWGYDAEKKTLIDQAEEFSGRGEQPFFKVYGLFGKHDIKERVVETSFLIQAFRAQMLFEIFYSVTKHLLDQYQAWAYKELQELEDFIAMKVEQSQHTLYLTSPWDFINSFLFHMWEMLPVVMADSSKPGAGGTGAGVMHISP</sequence>
<dbReference type="InterPro" id="IPR036396">
    <property type="entry name" value="Cyt_P450_sf"/>
</dbReference>
<evidence type="ECO:0000256" key="9">
    <source>
        <dbReference type="ARBA" id="ARBA00023004"/>
    </source>
</evidence>
<evidence type="ECO:0000256" key="10">
    <source>
        <dbReference type="ARBA" id="ARBA00023033"/>
    </source>
</evidence>
<keyword evidence="9" id="KW-0408">Iron</keyword>
<dbReference type="GO" id="GO:0006805">
    <property type="term" value="P:xenobiotic metabolic process"/>
    <property type="evidence" value="ECO:0007669"/>
    <property type="project" value="TreeGrafter"/>
</dbReference>
<evidence type="ECO:0000256" key="4">
    <source>
        <dbReference type="ARBA" id="ARBA00022617"/>
    </source>
</evidence>
<dbReference type="PANTHER" id="PTHR24300:SF180">
    <property type="entry name" value="CYTOCHROME P450 2A6"/>
    <property type="match status" value="1"/>
</dbReference>
<dbReference type="PRINTS" id="PR00463">
    <property type="entry name" value="EP450I"/>
</dbReference>